<evidence type="ECO:0000256" key="1">
    <source>
        <dbReference type="ARBA" id="ARBA00004162"/>
    </source>
</evidence>
<dbReference type="InterPro" id="IPR003400">
    <property type="entry name" value="ExbD"/>
</dbReference>
<evidence type="ECO:0000256" key="7">
    <source>
        <dbReference type="RuleBase" id="RU003879"/>
    </source>
</evidence>
<keyword evidence="6 8" id="KW-0472">Membrane</keyword>
<evidence type="ECO:0000313" key="9">
    <source>
        <dbReference type="EMBL" id="GAV19146.1"/>
    </source>
</evidence>
<evidence type="ECO:0000256" key="2">
    <source>
        <dbReference type="ARBA" id="ARBA00005811"/>
    </source>
</evidence>
<dbReference type="GO" id="GO:0005886">
    <property type="term" value="C:plasma membrane"/>
    <property type="evidence" value="ECO:0007669"/>
    <property type="project" value="UniProtKB-SubCell"/>
</dbReference>
<dbReference type="EMBL" id="BDFD01000001">
    <property type="protein sequence ID" value="GAV19146.1"/>
    <property type="molecule type" value="Genomic_DNA"/>
</dbReference>
<keyword evidence="3" id="KW-1003">Cell membrane</keyword>
<evidence type="ECO:0000256" key="6">
    <source>
        <dbReference type="ARBA" id="ARBA00023136"/>
    </source>
</evidence>
<dbReference type="GO" id="GO:0015031">
    <property type="term" value="P:protein transport"/>
    <property type="evidence" value="ECO:0007669"/>
    <property type="project" value="UniProtKB-KW"/>
</dbReference>
<dbReference type="Proteomes" id="UP000231632">
    <property type="component" value="Unassembled WGS sequence"/>
</dbReference>
<dbReference type="PANTHER" id="PTHR30558">
    <property type="entry name" value="EXBD MEMBRANE COMPONENT OF PMF-DRIVEN MACROMOLECULE IMPORT SYSTEM"/>
    <property type="match status" value="1"/>
</dbReference>
<comment type="similarity">
    <text evidence="2 7">Belongs to the ExbD/TolR family.</text>
</comment>
<name>A0A1L8CJS0_9PROT</name>
<evidence type="ECO:0000256" key="4">
    <source>
        <dbReference type="ARBA" id="ARBA00022692"/>
    </source>
</evidence>
<evidence type="ECO:0000256" key="5">
    <source>
        <dbReference type="ARBA" id="ARBA00022989"/>
    </source>
</evidence>
<evidence type="ECO:0000256" key="8">
    <source>
        <dbReference type="SAM" id="Phobius"/>
    </source>
</evidence>
<dbReference type="Pfam" id="PF02472">
    <property type="entry name" value="ExbD"/>
    <property type="match status" value="1"/>
</dbReference>
<dbReference type="AlphaFoldDB" id="A0A1L8CJS0"/>
<keyword evidence="7" id="KW-0653">Protein transport</keyword>
<reference evidence="9 10" key="1">
    <citation type="journal article" date="2017" name="Arch. Microbiol.">
        <title>Mariprofundus micogutta sp. nov., a novel iron-oxidizing zetaproteobacterium isolated from a deep-sea hydrothermal field at the Bayonnaise knoll of the Izu-Ogasawara arc, and a description of Mariprofundales ord. nov. and Zetaproteobacteria classis nov.</title>
        <authorList>
            <person name="Makita H."/>
            <person name="Tanaka E."/>
            <person name="Mitsunobu S."/>
            <person name="Miyazaki M."/>
            <person name="Nunoura T."/>
            <person name="Uematsu K."/>
            <person name="Takaki Y."/>
            <person name="Nishi S."/>
            <person name="Shimamura S."/>
            <person name="Takai K."/>
        </authorList>
    </citation>
    <scope>NUCLEOTIDE SEQUENCE [LARGE SCALE GENOMIC DNA]</scope>
    <source>
        <strain evidence="9 10">ET2</strain>
    </source>
</reference>
<gene>
    <name evidence="9" type="ORF">MMIC_P0075</name>
</gene>
<dbReference type="RefSeq" id="WP_072658345.1">
    <property type="nucleotide sequence ID" value="NZ_BDFD01000001.1"/>
</dbReference>
<keyword evidence="7" id="KW-0813">Transport</keyword>
<sequence length="136" mass="14729">MQFEGTRRSGQAPNLTPLIDIVFLLLVFFMLTAHFVRDEGLPIELPEAASAVSLENQQPVEIKISASGQVSIANQQVSIDQLSDYLQPLLAARDEKRVMIRGDAGLSLGDSVKVIDAARMAGATGLDIVTEQPERP</sequence>
<feature type="transmembrane region" description="Helical" evidence="8">
    <location>
        <begin position="15"/>
        <end position="36"/>
    </location>
</feature>
<protein>
    <submittedName>
        <fullName evidence="9">Biopolymer transport protein ExbD</fullName>
    </submittedName>
</protein>
<keyword evidence="10" id="KW-1185">Reference proteome</keyword>
<comment type="caution">
    <text evidence="9">The sequence shown here is derived from an EMBL/GenBank/DDBJ whole genome shotgun (WGS) entry which is preliminary data.</text>
</comment>
<comment type="subcellular location">
    <subcellularLocation>
        <location evidence="1">Cell membrane</location>
        <topology evidence="1">Single-pass membrane protein</topology>
    </subcellularLocation>
    <subcellularLocation>
        <location evidence="7">Cell membrane</location>
        <topology evidence="7">Single-pass type II membrane protein</topology>
    </subcellularLocation>
</comment>
<keyword evidence="5 8" id="KW-1133">Transmembrane helix</keyword>
<evidence type="ECO:0000256" key="3">
    <source>
        <dbReference type="ARBA" id="ARBA00022475"/>
    </source>
</evidence>
<organism evidence="9 10">
    <name type="scientific">Mariprofundus micogutta</name>
    <dbReference type="NCBI Taxonomy" id="1921010"/>
    <lineage>
        <taxon>Bacteria</taxon>
        <taxon>Pseudomonadati</taxon>
        <taxon>Pseudomonadota</taxon>
        <taxon>Candidatius Mariprofundia</taxon>
        <taxon>Mariprofundales</taxon>
        <taxon>Mariprofundaceae</taxon>
        <taxon>Mariprofundus</taxon>
    </lineage>
</organism>
<evidence type="ECO:0000313" key="10">
    <source>
        <dbReference type="Proteomes" id="UP000231632"/>
    </source>
</evidence>
<accession>A0A1L8CJS0</accession>
<dbReference type="Gene3D" id="3.30.420.270">
    <property type="match status" value="1"/>
</dbReference>
<dbReference type="GO" id="GO:0022857">
    <property type="term" value="F:transmembrane transporter activity"/>
    <property type="evidence" value="ECO:0007669"/>
    <property type="project" value="InterPro"/>
</dbReference>
<keyword evidence="4 7" id="KW-0812">Transmembrane</keyword>
<dbReference type="STRING" id="1921010.MMIC_P0075"/>
<proteinExistence type="inferred from homology"/>